<organism evidence="2 3">
    <name type="scientific">Brevifollis gellanilyticus</name>
    <dbReference type="NCBI Taxonomy" id="748831"/>
    <lineage>
        <taxon>Bacteria</taxon>
        <taxon>Pseudomonadati</taxon>
        <taxon>Verrucomicrobiota</taxon>
        <taxon>Verrucomicrobiia</taxon>
        <taxon>Verrucomicrobiales</taxon>
        <taxon>Verrucomicrobiaceae</taxon>
    </lineage>
</organism>
<sequence length="136" mass="14988">MTALSPSHLSQDQIRRQYVIRSSLFLAGYVAVNMAAIFGAFDDAKPRGAIALALVVAAPLAGHIWALLAYMRDADEFMRAVMARRFIVSSGITMALTCAWGFMESYAQAWHAPGFLMYPLFWLVHGAVSPFIRSSN</sequence>
<comment type="caution">
    <text evidence="2">The sequence shown here is derived from an EMBL/GenBank/DDBJ whole genome shotgun (WGS) entry which is preliminary data.</text>
</comment>
<evidence type="ECO:0000313" key="3">
    <source>
        <dbReference type="Proteomes" id="UP000321577"/>
    </source>
</evidence>
<keyword evidence="1" id="KW-0812">Transmembrane</keyword>
<dbReference type="Proteomes" id="UP000321577">
    <property type="component" value="Unassembled WGS sequence"/>
</dbReference>
<feature type="transmembrane region" description="Helical" evidence="1">
    <location>
        <begin position="115"/>
        <end position="132"/>
    </location>
</feature>
<keyword evidence="1" id="KW-0472">Membrane</keyword>
<dbReference type="EMBL" id="BKAG01000006">
    <property type="protein sequence ID" value="GEP41985.1"/>
    <property type="molecule type" value="Genomic_DNA"/>
</dbReference>
<accession>A0A512M5H2</accession>
<protein>
    <submittedName>
        <fullName evidence="2">Uncharacterized protein</fullName>
    </submittedName>
</protein>
<dbReference type="RefSeq" id="WP_146849580.1">
    <property type="nucleotide sequence ID" value="NZ_BKAG01000006.1"/>
</dbReference>
<dbReference type="AlphaFoldDB" id="A0A512M5H2"/>
<feature type="transmembrane region" description="Helical" evidence="1">
    <location>
        <begin position="82"/>
        <end position="103"/>
    </location>
</feature>
<proteinExistence type="predicted"/>
<evidence type="ECO:0000256" key="1">
    <source>
        <dbReference type="SAM" id="Phobius"/>
    </source>
</evidence>
<evidence type="ECO:0000313" key="2">
    <source>
        <dbReference type="EMBL" id="GEP41985.1"/>
    </source>
</evidence>
<feature type="transmembrane region" description="Helical" evidence="1">
    <location>
        <begin position="47"/>
        <end position="70"/>
    </location>
</feature>
<keyword evidence="3" id="KW-1185">Reference proteome</keyword>
<feature type="transmembrane region" description="Helical" evidence="1">
    <location>
        <begin position="18"/>
        <end position="41"/>
    </location>
</feature>
<keyword evidence="1" id="KW-1133">Transmembrane helix</keyword>
<dbReference type="OrthoDB" id="119964at2"/>
<gene>
    <name evidence="2" type="ORF">BGE01nite_12760</name>
</gene>
<reference evidence="2 3" key="1">
    <citation type="submission" date="2019-07" db="EMBL/GenBank/DDBJ databases">
        <title>Whole genome shotgun sequence of Brevifollis gellanilyticus NBRC 108608.</title>
        <authorList>
            <person name="Hosoyama A."/>
            <person name="Uohara A."/>
            <person name="Ohji S."/>
            <person name="Ichikawa N."/>
        </authorList>
    </citation>
    <scope>NUCLEOTIDE SEQUENCE [LARGE SCALE GENOMIC DNA]</scope>
    <source>
        <strain evidence="2 3">NBRC 108608</strain>
    </source>
</reference>
<name>A0A512M5H2_9BACT</name>